<feature type="repeat" description="TPR" evidence="3">
    <location>
        <begin position="14"/>
        <end position="47"/>
    </location>
</feature>
<keyword evidence="2 3" id="KW-0802">TPR repeat</keyword>
<sequence length="308" mass="33515">MLTVLGTGCEEISARREIQEGNKQFEKGKYEQAAQLFEDALTKAPHLDTAHYNAALTYKKMFRAGIDTPENQAYADKASAHFQAYLKTNPTDRDIVTLLTRLWNDSGDYDSSIQYWERELAKEPNNTEIIGILAGINRQAQRWDKAIEWNMRQVEIETEPEAKAGAYKAVAGLMVSRLRSRQHQIVGEERLRIADTGIAALQKAAELAPEDPDVQTALGFLYGERSLGQWASWAQIVEVAAARHHYKRWSALNKAQQAGAAAAAAAGGEGGEGEGAEGASENTDTPSTEGSDSGEEGGEAAAEEASEG</sequence>
<dbReference type="InterPro" id="IPR011990">
    <property type="entry name" value="TPR-like_helical_dom_sf"/>
</dbReference>
<dbReference type="Proteomes" id="UP000001880">
    <property type="component" value="Chromosome"/>
</dbReference>
<dbReference type="PANTHER" id="PTHR44943">
    <property type="entry name" value="CELLULOSE SYNTHASE OPERON PROTEIN C"/>
    <property type="match status" value="1"/>
</dbReference>
<dbReference type="InterPro" id="IPR019734">
    <property type="entry name" value="TPR_rpt"/>
</dbReference>
<accession>D0LJZ8</accession>
<feature type="region of interest" description="Disordered" evidence="4">
    <location>
        <begin position="259"/>
        <end position="308"/>
    </location>
</feature>
<evidence type="ECO:0000256" key="1">
    <source>
        <dbReference type="ARBA" id="ARBA00022737"/>
    </source>
</evidence>
<evidence type="ECO:0000313" key="5">
    <source>
        <dbReference type="EMBL" id="ACY18505.1"/>
    </source>
</evidence>
<organism evidence="5 6">
    <name type="scientific">Haliangium ochraceum (strain DSM 14365 / JCM 11303 / SMP-2)</name>
    <dbReference type="NCBI Taxonomy" id="502025"/>
    <lineage>
        <taxon>Bacteria</taxon>
        <taxon>Pseudomonadati</taxon>
        <taxon>Myxococcota</taxon>
        <taxon>Polyangia</taxon>
        <taxon>Haliangiales</taxon>
        <taxon>Kofleriaceae</taxon>
        <taxon>Haliangium</taxon>
    </lineage>
</organism>
<dbReference type="SUPFAM" id="SSF48452">
    <property type="entry name" value="TPR-like"/>
    <property type="match status" value="1"/>
</dbReference>
<keyword evidence="1" id="KW-0677">Repeat</keyword>
<dbReference type="AlphaFoldDB" id="D0LJZ8"/>
<evidence type="ECO:0000256" key="3">
    <source>
        <dbReference type="PROSITE-ProRule" id="PRU00339"/>
    </source>
</evidence>
<dbReference type="STRING" id="502025.Hoch_6030"/>
<keyword evidence="6" id="KW-1185">Reference proteome</keyword>
<protein>
    <submittedName>
        <fullName evidence="5">Uncharacterized protein</fullName>
    </submittedName>
</protein>
<dbReference type="PANTHER" id="PTHR44943:SF8">
    <property type="entry name" value="TPR REPEAT-CONTAINING PROTEIN MJ0263"/>
    <property type="match status" value="1"/>
</dbReference>
<dbReference type="KEGG" id="hoh:Hoch_6030"/>
<evidence type="ECO:0000313" key="6">
    <source>
        <dbReference type="Proteomes" id="UP000001880"/>
    </source>
</evidence>
<dbReference type="HOGENOM" id="CLU_902452_0_0_7"/>
<gene>
    <name evidence="5" type="ordered locus">Hoch_6030</name>
</gene>
<dbReference type="InterPro" id="IPR051685">
    <property type="entry name" value="Ycf3/AcsC/BcsC/TPR_MFPF"/>
</dbReference>
<reference evidence="5 6" key="1">
    <citation type="journal article" date="2010" name="Stand. Genomic Sci.">
        <title>Complete genome sequence of Haliangium ochraceum type strain (SMP-2).</title>
        <authorList>
            <consortium name="US DOE Joint Genome Institute (JGI-PGF)"/>
            <person name="Ivanova N."/>
            <person name="Daum C."/>
            <person name="Lang E."/>
            <person name="Abt B."/>
            <person name="Kopitz M."/>
            <person name="Saunders E."/>
            <person name="Lapidus A."/>
            <person name="Lucas S."/>
            <person name="Glavina Del Rio T."/>
            <person name="Nolan M."/>
            <person name="Tice H."/>
            <person name="Copeland A."/>
            <person name="Cheng J.F."/>
            <person name="Chen F."/>
            <person name="Bruce D."/>
            <person name="Goodwin L."/>
            <person name="Pitluck S."/>
            <person name="Mavromatis K."/>
            <person name="Pati A."/>
            <person name="Mikhailova N."/>
            <person name="Chen A."/>
            <person name="Palaniappan K."/>
            <person name="Land M."/>
            <person name="Hauser L."/>
            <person name="Chang Y.J."/>
            <person name="Jeffries C.D."/>
            <person name="Detter J.C."/>
            <person name="Brettin T."/>
            <person name="Rohde M."/>
            <person name="Goker M."/>
            <person name="Bristow J."/>
            <person name="Markowitz V."/>
            <person name="Eisen J.A."/>
            <person name="Hugenholtz P."/>
            <person name="Kyrpides N.C."/>
            <person name="Klenk H.P."/>
        </authorList>
    </citation>
    <scope>NUCLEOTIDE SEQUENCE [LARGE SCALE GENOMIC DNA]</scope>
    <source>
        <strain evidence="6">DSM 14365 / CIP 107738 / JCM 11303 / AJ 13395 / SMP-2</strain>
    </source>
</reference>
<dbReference type="EMBL" id="CP001804">
    <property type="protein sequence ID" value="ACY18505.1"/>
    <property type="molecule type" value="Genomic_DNA"/>
</dbReference>
<feature type="compositionally biased region" description="Acidic residues" evidence="4">
    <location>
        <begin position="292"/>
        <end position="308"/>
    </location>
</feature>
<evidence type="ECO:0000256" key="2">
    <source>
        <dbReference type="ARBA" id="ARBA00022803"/>
    </source>
</evidence>
<proteinExistence type="predicted"/>
<dbReference type="PROSITE" id="PS50005">
    <property type="entry name" value="TPR"/>
    <property type="match status" value="1"/>
</dbReference>
<dbReference type="Gene3D" id="1.25.40.10">
    <property type="entry name" value="Tetratricopeptide repeat domain"/>
    <property type="match status" value="2"/>
</dbReference>
<dbReference type="eggNOG" id="COG0457">
    <property type="taxonomic scope" value="Bacteria"/>
</dbReference>
<name>D0LJZ8_HALO1</name>
<evidence type="ECO:0000256" key="4">
    <source>
        <dbReference type="SAM" id="MobiDB-lite"/>
    </source>
</evidence>